<dbReference type="KEGG" id="bgoe:IFJ75_02075"/>
<evidence type="ECO:0000256" key="2">
    <source>
        <dbReference type="SAM" id="SignalP"/>
    </source>
</evidence>
<evidence type="ECO:0000313" key="5">
    <source>
        <dbReference type="EMBL" id="QTC93153.1"/>
    </source>
</evidence>
<dbReference type="EMBL" id="CP062222">
    <property type="protein sequence ID" value="QTC93153.1"/>
    <property type="molecule type" value="Genomic_DNA"/>
</dbReference>
<dbReference type="PANTHER" id="PTHR38478:SF1">
    <property type="entry name" value="ZINC DEPENDENT METALLOPROTEASE DOMAIN LIPOPROTEIN"/>
    <property type="match status" value="1"/>
</dbReference>
<keyword evidence="5" id="KW-0378">Hydrolase</keyword>
<evidence type="ECO:0000259" key="3">
    <source>
        <dbReference type="Pfam" id="PF16313"/>
    </source>
</evidence>
<keyword evidence="5" id="KW-0645">Protease</keyword>
<dbReference type="InterPro" id="IPR033413">
    <property type="entry name" value="DUF5117"/>
</dbReference>
<name>A0A975C3G3_9CAUL</name>
<dbReference type="Pfam" id="PF16313">
    <property type="entry name" value="DUF4953"/>
    <property type="match status" value="1"/>
</dbReference>
<organism evidence="5 6">
    <name type="scientific">Brevundimonas goettingensis</name>
    <dbReference type="NCBI Taxonomy" id="2774190"/>
    <lineage>
        <taxon>Bacteria</taxon>
        <taxon>Pseudomonadati</taxon>
        <taxon>Pseudomonadota</taxon>
        <taxon>Alphaproteobacteria</taxon>
        <taxon>Caulobacterales</taxon>
        <taxon>Caulobacteraceae</taxon>
        <taxon>Brevundimonas</taxon>
    </lineage>
</organism>
<dbReference type="Proteomes" id="UP000663918">
    <property type="component" value="Chromosome"/>
</dbReference>
<dbReference type="Pfam" id="PF17148">
    <property type="entry name" value="DUF5117"/>
    <property type="match status" value="1"/>
</dbReference>
<dbReference type="InterPro" id="IPR024079">
    <property type="entry name" value="MetalloPept_cat_dom_sf"/>
</dbReference>
<evidence type="ECO:0000259" key="4">
    <source>
        <dbReference type="Pfam" id="PF17148"/>
    </source>
</evidence>
<dbReference type="GO" id="GO:0008237">
    <property type="term" value="F:metallopeptidase activity"/>
    <property type="evidence" value="ECO:0007669"/>
    <property type="project" value="UniProtKB-KW"/>
</dbReference>
<dbReference type="Gene3D" id="3.40.390.10">
    <property type="entry name" value="Collagenase (Catalytic Domain)"/>
    <property type="match status" value="1"/>
</dbReference>
<feature type="region of interest" description="Disordered" evidence="1">
    <location>
        <begin position="795"/>
        <end position="821"/>
    </location>
</feature>
<feature type="chain" id="PRO_5036985157" evidence="2">
    <location>
        <begin position="24"/>
        <end position="821"/>
    </location>
</feature>
<proteinExistence type="predicted"/>
<dbReference type="CDD" id="cd04276">
    <property type="entry name" value="ZnMc_MMP_like_2"/>
    <property type="match status" value="1"/>
</dbReference>
<dbReference type="InterPro" id="IPR032534">
    <property type="entry name" value="EcxA_zinc-bd"/>
</dbReference>
<dbReference type="AlphaFoldDB" id="A0A975C3G3"/>
<feature type="signal peptide" evidence="2">
    <location>
        <begin position="1"/>
        <end position="23"/>
    </location>
</feature>
<keyword evidence="2" id="KW-0732">Signal</keyword>
<reference evidence="5" key="1">
    <citation type="submission" date="2020-09" db="EMBL/GenBank/DDBJ databases">
        <title>Brevundimonas sp. LVF2 isolated from a puddle in Goettingen, Germany.</title>
        <authorList>
            <person name="Friedrich I."/>
            <person name="Klassen A."/>
            <person name="Hannes N."/>
            <person name="Schneider D."/>
            <person name="Hertel R."/>
            <person name="Daniel R."/>
        </authorList>
    </citation>
    <scope>NUCLEOTIDE SEQUENCE</scope>
    <source>
        <strain evidence="5">LVF2</strain>
    </source>
</reference>
<evidence type="ECO:0000313" key="6">
    <source>
        <dbReference type="Proteomes" id="UP000663918"/>
    </source>
</evidence>
<sequence length="821" mass="87541">MKRTATAIALVLALSGAAAPAFAADPAPKTFAEATEGLTRQEGLLRVFVDQDGGKVLVQLPAPGANGVMARVIHHTALRTGVGSAVTGLDRAQIGATNILSFRRIGKKIVAEFENPKYEAPHGSPEEQAAARDAFVGSTVWAGDVVATGPDGSVLVDLSAFLTRDAMGIVETLKAAGQGSLKPMSDLTMVDPAATKSFPDNLEMEARLTFGVDSPGRELSQIAPEPRLATFTVHHSFIKLPDDQYQPREFDPRTGAFATNVTDYSAPLNEAMVHRLASRFRLVKTDPTAARSTVVKPIVFYVDRAAPEPIRSALVEGAGWWAQAFDAAGYIDAFKVEVMPEGADPLDARYNVVNWVNRATRSWSYGQSVVDPRTGEIVKGSVLLGSLRIRQDMLIFEGLVGADHTGDGSVNDPQRIALARIRQLAAHEVGHAIGLQHNFAASTQGRASVMDYPVPKIGVTADDQLDFSDAYAVGMGAWDDFAIDWLYSDADKAALAKKAEEGRARLRFANDADARVGGDAQPWGSLWDNGEDPVAELDHILKIRRIALDRFGLRNLPAGAAVNDLRRRLVPIYLYHRYQVDAVSKLVGGIDYSYPVSGGGQEAATAVPADVQRAALAALTRTLNPAELDLPEPLLALLAAQQSGDGDPQNDIEVFKGLNGRAFDPGVAADVAADVTLDALFAPQRVNRIADAGRRDPAALGLGETVDVITAAAFAPAEGRLAEPARRVQAQTVLTLAGLLKGDDLSSTSAAVIDDRLQALAVKLKASRAADPVQRAHDRWLGALIGDRDRLDQLLEDKHHAPATPPGSPIGAEEGWHDNDA</sequence>
<gene>
    <name evidence="5" type="ORF">IFJ75_02075</name>
</gene>
<feature type="domain" description="DUF5117" evidence="4">
    <location>
        <begin position="95"/>
        <end position="284"/>
    </location>
</feature>
<evidence type="ECO:0000256" key="1">
    <source>
        <dbReference type="SAM" id="MobiDB-lite"/>
    </source>
</evidence>
<dbReference type="PANTHER" id="PTHR38478">
    <property type="entry name" value="PEPTIDASE M1A AND M12B"/>
    <property type="match status" value="1"/>
</dbReference>
<protein>
    <submittedName>
        <fullName evidence="5">Zinc-dependent metalloprotease</fullName>
    </submittedName>
</protein>
<dbReference type="InterPro" id="IPR034032">
    <property type="entry name" value="Zn_MMP-like_bac"/>
</dbReference>
<accession>A0A975C3G3</accession>
<keyword evidence="5" id="KW-0482">Metalloprotease</keyword>
<dbReference type="SUPFAM" id="SSF55486">
    <property type="entry name" value="Metalloproteases ('zincins'), catalytic domain"/>
    <property type="match status" value="1"/>
</dbReference>
<keyword evidence="6" id="KW-1185">Reference proteome</keyword>
<feature type="domain" description="EcxA zinc-binding" evidence="3">
    <location>
        <begin position="411"/>
        <end position="717"/>
    </location>
</feature>